<dbReference type="EMBL" id="SGIS01000005">
    <property type="protein sequence ID" value="RZF65584.1"/>
    <property type="molecule type" value="Genomic_DNA"/>
</dbReference>
<protein>
    <submittedName>
        <fullName evidence="1">Uncharacterized protein</fullName>
    </submittedName>
</protein>
<sequence length="477" mass="52160">MASTKTLNAANLETLGAPRLAAVLLDLAVGDAQVKRRLRLELASAGGGGEVAAQVRKRLATIAKARSVIEWNKTRAVADDLAMQRRAILDHVAPSDPTEAFDLLWRLIALATPISDRCDNDPADIFDEIAAALEALPPLAIASRLTPETLADRVFDLVSEDIHSHYDGLIALLAEAMGRPGLTHLQGRFEAFAASPPPPLPEKERRLIGYGRDGPFYAEDLNVRRHARTASAALNAIADALGDADAFIARQPAETRTNPAVAAEIAERLLRAGRADEALAALDLAAANRSRRGYWETWDMMRIAALEALGRIDDVQAMRWSLFAESLNAEQLRLYLKRLPDFDDYEAEQRAMAHAAGIANVHVALDFLIGWPDLPRAAALVLARSGEIDGNFYELLTPAAEALETRYPLAATLLLRAMIDFALTRARAKRYPHAARHLESCASLARRIEDFGGWGDHQTYVAELRAQHGRKTGFWSA</sequence>
<reference evidence="1 2" key="1">
    <citation type="submission" date="2019-02" db="EMBL/GenBank/DDBJ databases">
        <authorList>
            <person name="Li Y."/>
        </authorList>
    </citation>
    <scope>NUCLEOTIDE SEQUENCE [LARGE SCALE GENOMIC DNA]</scope>
    <source>
        <strain evidence="1 2">3-7</strain>
    </source>
</reference>
<comment type="caution">
    <text evidence="1">The sequence shown here is derived from an EMBL/GenBank/DDBJ whole genome shotgun (WGS) entry which is preliminary data.</text>
</comment>
<proteinExistence type="predicted"/>
<keyword evidence="2" id="KW-1185">Reference proteome</keyword>
<dbReference type="Proteomes" id="UP000292085">
    <property type="component" value="Unassembled WGS sequence"/>
</dbReference>
<gene>
    <name evidence="1" type="ORF">EWE75_04600</name>
</gene>
<dbReference type="Pfam" id="PF21810">
    <property type="entry name" value="DUF6880"/>
    <property type="match status" value="1"/>
</dbReference>
<name>A0A4Q6Y6I7_9SPHN</name>
<dbReference type="AlphaFoldDB" id="A0A4Q6Y6I7"/>
<evidence type="ECO:0000313" key="2">
    <source>
        <dbReference type="Proteomes" id="UP000292085"/>
    </source>
</evidence>
<dbReference type="OrthoDB" id="7183688at2"/>
<dbReference type="RefSeq" id="WP_130155520.1">
    <property type="nucleotide sequence ID" value="NZ_SGIS01000005.1"/>
</dbReference>
<evidence type="ECO:0000313" key="1">
    <source>
        <dbReference type="EMBL" id="RZF65584.1"/>
    </source>
</evidence>
<dbReference type="InterPro" id="IPR049245">
    <property type="entry name" value="DUF6880"/>
</dbReference>
<organism evidence="1 2">
    <name type="scientific">Sphingomonas populi</name>
    <dbReference type="NCBI Taxonomy" id="2484750"/>
    <lineage>
        <taxon>Bacteria</taxon>
        <taxon>Pseudomonadati</taxon>
        <taxon>Pseudomonadota</taxon>
        <taxon>Alphaproteobacteria</taxon>
        <taxon>Sphingomonadales</taxon>
        <taxon>Sphingomonadaceae</taxon>
        <taxon>Sphingomonas</taxon>
    </lineage>
</organism>
<accession>A0A4Q6Y6I7</accession>